<reference evidence="4 5" key="1">
    <citation type="submission" date="2015-09" db="EMBL/GenBank/DDBJ databases">
        <title>Draft genome of the parasitic nematode Teladorsagia circumcincta isolate WARC Sus (inbred).</title>
        <authorList>
            <person name="Mitreva M."/>
        </authorList>
    </citation>
    <scope>NUCLEOTIDE SEQUENCE [LARGE SCALE GENOMIC DNA]</scope>
    <source>
        <strain evidence="4 5">S</strain>
    </source>
</reference>
<organism evidence="4 5">
    <name type="scientific">Teladorsagia circumcincta</name>
    <name type="common">Brown stomach worm</name>
    <name type="synonym">Ostertagia circumcincta</name>
    <dbReference type="NCBI Taxonomy" id="45464"/>
    <lineage>
        <taxon>Eukaryota</taxon>
        <taxon>Metazoa</taxon>
        <taxon>Ecdysozoa</taxon>
        <taxon>Nematoda</taxon>
        <taxon>Chromadorea</taxon>
        <taxon>Rhabditida</taxon>
        <taxon>Rhabditina</taxon>
        <taxon>Rhabditomorpha</taxon>
        <taxon>Strongyloidea</taxon>
        <taxon>Trichostrongylidae</taxon>
        <taxon>Teladorsagia</taxon>
    </lineage>
</organism>
<dbReference type="InterPro" id="IPR044156">
    <property type="entry name" value="Galectin-like"/>
</dbReference>
<proteinExistence type="predicted"/>
<dbReference type="CDD" id="cd00070">
    <property type="entry name" value="GLECT"/>
    <property type="match status" value="1"/>
</dbReference>
<evidence type="ECO:0000313" key="4">
    <source>
        <dbReference type="EMBL" id="PIO74915.1"/>
    </source>
</evidence>
<dbReference type="GO" id="GO:0016936">
    <property type="term" value="F:galactoside binding"/>
    <property type="evidence" value="ECO:0007669"/>
    <property type="project" value="TreeGrafter"/>
</dbReference>
<evidence type="ECO:0000313" key="5">
    <source>
        <dbReference type="Proteomes" id="UP000230423"/>
    </source>
</evidence>
<evidence type="ECO:0000256" key="2">
    <source>
        <dbReference type="RuleBase" id="RU102079"/>
    </source>
</evidence>
<evidence type="ECO:0000259" key="3">
    <source>
        <dbReference type="PROSITE" id="PS51304"/>
    </source>
</evidence>
<keyword evidence="1 2" id="KW-0430">Lectin</keyword>
<dbReference type="Proteomes" id="UP000230423">
    <property type="component" value="Unassembled WGS sequence"/>
</dbReference>
<dbReference type="SMART" id="SM00908">
    <property type="entry name" value="Gal-bind_lectin"/>
    <property type="match status" value="1"/>
</dbReference>
<feature type="domain" description="Galectin" evidence="3">
    <location>
        <begin position="1"/>
        <end position="126"/>
    </location>
</feature>
<keyword evidence="5" id="KW-1185">Reference proteome</keyword>
<gene>
    <name evidence="4" type="ORF">TELCIR_03066</name>
</gene>
<dbReference type="PANTHER" id="PTHR11346">
    <property type="entry name" value="GALECTIN"/>
    <property type="match status" value="1"/>
</dbReference>
<protein>
    <recommendedName>
        <fullName evidence="2">Galectin</fullName>
    </recommendedName>
</protein>
<dbReference type="InterPro" id="IPR001079">
    <property type="entry name" value="Galectin_CRD"/>
</dbReference>
<dbReference type="SMART" id="SM00276">
    <property type="entry name" value="GLECT"/>
    <property type="match status" value="1"/>
</dbReference>
<dbReference type="Gene3D" id="2.60.120.200">
    <property type="match status" value="1"/>
</dbReference>
<dbReference type="InterPro" id="IPR013320">
    <property type="entry name" value="ConA-like_dom_sf"/>
</dbReference>
<dbReference type="Pfam" id="PF00337">
    <property type="entry name" value="Gal-bind_lectin"/>
    <property type="match status" value="1"/>
</dbReference>
<dbReference type="EMBL" id="KZ345203">
    <property type="protein sequence ID" value="PIO74915.1"/>
    <property type="molecule type" value="Genomic_DNA"/>
</dbReference>
<sequence length="126" mass="14373">MIGAGVGGTFMEIFNASNPAEVNVPNFDNGKRFRAVIIPTDGGKRFHENTVVFNTTRSGSWMHEERTTMPFRYNKVYTLEFRSSYGQIEVLLNGVKFYDFAERLSFSQINRVEIDGDVHVHSAQFL</sequence>
<dbReference type="PROSITE" id="PS51304">
    <property type="entry name" value="GALECTIN"/>
    <property type="match status" value="1"/>
</dbReference>
<dbReference type="SUPFAM" id="SSF49899">
    <property type="entry name" value="Concanavalin A-like lectins/glucanases"/>
    <property type="match status" value="1"/>
</dbReference>
<dbReference type="AlphaFoldDB" id="A0A2G9UXE2"/>
<name>A0A2G9UXE2_TELCI</name>
<evidence type="ECO:0000256" key="1">
    <source>
        <dbReference type="ARBA" id="ARBA00022734"/>
    </source>
</evidence>
<dbReference type="OrthoDB" id="5784299at2759"/>
<dbReference type="GO" id="GO:0030246">
    <property type="term" value="F:carbohydrate binding"/>
    <property type="evidence" value="ECO:0007669"/>
    <property type="project" value="UniProtKB-UniRule"/>
</dbReference>
<accession>A0A2G9UXE2</accession>
<dbReference type="PANTHER" id="PTHR11346:SF173">
    <property type="entry name" value="GALECTIN"/>
    <property type="match status" value="1"/>
</dbReference>